<sequence length="73" mass="8052">MFQYIAIFFLNIFLIVPTTQICCPSPSAISPVSSVNILIPVPYDFTFPGTDGLGGFPDSAYFGYFTQCIFLQV</sequence>
<proteinExistence type="predicted"/>
<gene>
    <name evidence="2" type="ORF">X798_06332</name>
</gene>
<name>A0A238BP80_9BILA</name>
<feature type="signal peptide" evidence="1">
    <location>
        <begin position="1"/>
        <end position="21"/>
    </location>
</feature>
<evidence type="ECO:0000313" key="2">
    <source>
        <dbReference type="EMBL" id="OZC06676.1"/>
    </source>
</evidence>
<keyword evidence="3" id="KW-1185">Reference proteome</keyword>
<organism evidence="2 3">
    <name type="scientific">Onchocerca flexuosa</name>
    <dbReference type="NCBI Taxonomy" id="387005"/>
    <lineage>
        <taxon>Eukaryota</taxon>
        <taxon>Metazoa</taxon>
        <taxon>Ecdysozoa</taxon>
        <taxon>Nematoda</taxon>
        <taxon>Chromadorea</taxon>
        <taxon>Rhabditida</taxon>
        <taxon>Spirurina</taxon>
        <taxon>Spiruromorpha</taxon>
        <taxon>Filarioidea</taxon>
        <taxon>Onchocercidae</taxon>
        <taxon>Onchocerca</taxon>
    </lineage>
</organism>
<evidence type="ECO:0008006" key="4">
    <source>
        <dbReference type="Google" id="ProtNLM"/>
    </source>
</evidence>
<evidence type="ECO:0000313" key="3">
    <source>
        <dbReference type="Proteomes" id="UP000242913"/>
    </source>
</evidence>
<protein>
    <recommendedName>
        <fullName evidence="4">Secreted protein</fullName>
    </recommendedName>
</protein>
<reference evidence="2 3" key="1">
    <citation type="submission" date="2015-12" db="EMBL/GenBank/DDBJ databases">
        <title>Draft genome of the nematode, Onchocerca flexuosa.</title>
        <authorList>
            <person name="Mitreva M."/>
        </authorList>
    </citation>
    <scope>NUCLEOTIDE SEQUENCE [LARGE SCALE GENOMIC DNA]</scope>
    <source>
        <strain evidence="2">Red Deer</strain>
    </source>
</reference>
<dbReference type="AlphaFoldDB" id="A0A238BP80"/>
<feature type="chain" id="PRO_5013394119" description="Secreted protein" evidence="1">
    <location>
        <begin position="22"/>
        <end position="73"/>
    </location>
</feature>
<dbReference type="EMBL" id="KZ270074">
    <property type="protein sequence ID" value="OZC06676.1"/>
    <property type="molecule type" value="Genomic_DNA"/>
</dbReference>
<keyword evidence="1" id="KW-0732">Signal</keyword>
<accession>A0A238BP80</accession>
<evidence type="ECO:0000256" key="1">
    <source>
        <dbReference type="SAM" id="SignalP"/>
    </source>
</evidence>
<dbReference type="Proteomes" id="UP000242913">
    <property type="component" value="Unassembled WGS sequence"/>
</dbReference>